<feature type="compositionally biased region" description="Basic and acidic residues" evidence="4">
    <location>
        <begin position="43"/>
        <end position="52"/>
    </location>
</feature>
<keyword evidence="6" id="KW-1185">Reference proteome</keyword>
<proteinExistence type="inferred from homology"/>
<evidence type="ECO:0000256" key="3">
    <source>
        <dbReference type="ARBA" id="ARBA00022679"/>
    </source>
</evidence>
<dbReference type="AlphaFoldDB" id="A0A9W7CBF2"/>
<dbReference type="GO" id="GO:0032259">
    <property type="term" value="P:methylation"/>
    <property type="evidence" value="ECO:0007669"/>
    <property type="project" value="UniProtKB-KW"/>
</dbReference>
<accession>A0A9W7CBF2</accession>
<dbReference type="InterPro" id="IPR029063">
    <property type="entry name" value="SAM-dependent_MTases_sf"/>
</dbReference>
<dbReference type="PANTHER" id="PTHR12176">
    <property type="entry name" value="SAM-DEPENDENT METHYLTRANSFERASE SUPERFAMILY PROTEIN"/>
    <property type="match status" value="1"/>
</dbReference>
<dbReference type="PANTHER" id="PTHR12176:SF80">
    <property type="entry name" value="EEF1A LYSINE METHYLTRANSFERASE 4"/>
    <property type="match status" value="1"/>
</dbReference>
<keyword evidence="3" id="KW-0808">Transferase</keyword>
<evidence type="ECO:0000256" key="1">
    <source>
        <dbReference type="ARBA" id="ARBA00008361"/>
    </source>
</evidence>
<evidence type="ECO:0000313" key="6">
    <source>
        <dbReference type="Proteomes" id="UP001165160"/>
    </source>
</evidence>
<feature type="compositionally biased region" description="Low complexity" evidence="4">
    <location>
        <begin position="26"/>
        <end position="41"/>
    </location>
</feature>
<evidence type="ECO:0000256" key="4">
    <source>
        <dbReference type="SAM" id="MobiDB-lite"/>
    </source>
</evidence>
<organism evidence="5 6">
    <name type="scientific">Triparma verrucosa</name>
    <dbReference type="NCBI Taxonomy" id="1606542"/>
    <lineage>
        <taxon>Eukaryota</taxon>
        <taxon>Sar</taxon>
        <taxon>Stramenopiles</taxon>
        <taxon>Ochrophyta</taxon>
        <taxon>Bolidophyceae</taxon>
        <taxon>Parmales</taxon>
        <taxon>Triparmaceae</taxon>
        <taxon>Triparma</taxon>
    </lineage>
</organism>
<comment type="caution">
    <text evidence="5">The sequence shown here is derived from an EMBL/GenBank/DDBJ whole genome shotgun (WGS) entry which is preliminary data.</text>
</comment>
<comment type="similarity">
    <text evidence="1">Belongs to the methyltransferase superfamily.</text>
</comment>
<dbReference type="Proteomes" id="UP001165160">
    <property type="component" value="Unassembled WGS sequence"/>
</dbReference>
<evidence type="ECO:0000313" key="5">
    <source>
        <dbReference type="EMBL" id="GMI02683.1"/>
    </source>
</evidence>
<evidence type="ECO:0000256" key="2">
    <source>
        <dbReference type="ARBA" id="ARBA00022603"/>
    </source>
</evidence>
<dbReference type="GO" id="GO:0008168">
    <property type="term" value="F:methyltransferase activity"/>
    <property type="evidence" value="ECO:0007669"/>
    <property type="project" value="UniProtKB-KW"/>
</dbReference>
<dbReference type="SUPFAM" id="SSF53335">
    <property type="entry name" value="S-adenosyl-L-methionine-dependent methyltransferases"/>
    <property type="match status" value="1"/>
</dbReference>
<sequence>MSALNENIRRRLLSQIKLKANEDESTTPTPVSETTETNNNSDQGRHPQDRPDYSNIDYWEDRYSSDNTSGTFEWVVTYSNPVLRSLLDTFITSVHTSFLRPVKFLHPGCGDSTLGVDIMSSSTLSAPISLDNTDASPAVVSKMASLHPSSTWFVADVLSPCSTESRGSYDAVIDKCLCDAFLCGGVESDKLDKVKSYLRHCSEVTNDRGRLIMISFGQPESRMRFFKQEGVGWSENVTVEEVVIPMEDGRKNKCWVYEFTK</sequence>
<reference evidence="6" key="1">
    <citation type="journal article" date="2023" name="Commun. Biol.">
        <title>Genome analysis of Parmales, the sister group of diatoms, reveals the evolutionary specialization of diatoms from phago-mixotrophs to photoautotrophs.</title>
        <authorList>
            <person name="Ban H."/>
            <person name="Sato S."/>
            <person name="Yoshikawa S."/>
            <person name="Yamada K."/>
            <person name="Nakamura Y."/>
            <person name="Ichinomiya M."/>
            <person name="Sato N."/>
            <person name="Blanc-Mathieu R."/>
            <person name="Endo H."/>
            <person name="Kuwata A."/>
            <person name="Ogata H."/>
        </authorList>
    </citation>
    <scope>NUCLEOTIDE SEQUENCE [LARGE SCALE GENOMIC DNA]</scope>
    <source>
        <strain evidence="6">NIES 3699</strain>
    </source>
</reference>
<keyword evidence="2" id="KW-0489">Methyltransferase</keyword>
<protein>
    <submittedName>
        <fullName evidence="5">Uncharacterized protein</fullName>
    </submittedName>
</protein>
<dbReference type="EMBL" id="BRXX01000287">
    <property type="protein sequence ID" value="GMI02683.1"/>
    <property type="molecule type" value="Genomic_DNA"/>
</dbReference>
<dbReference type="Gene3D" id="3.40.50.150">
    <property type="entry name" value="Vaccinia Virus protein VP39"/>
    <property type="match status" value="1"/>
</dbReference>
<name>A0A9W7CBF2_9STRA</name>
<dbReference type="InterPro" id="IPR051419">
    <property type="entry name" value="Lys/N-term_MeTrsfase_sf"/>
</dbReference>
<gene>
    <name evidence="5" type="ORF">TrVE_jg6926</name>
</gene>
<feature type="region of interest" description="Disordered" evidence="4">
    <location>
        <begin position="17"/>
        <end position="56"/>
    </location>
</feature>